<keyword evidence="6" id="KW-0521">NADP</keyword>
<proteinExistence type="inferred from homology"/>
<dbReference type="OrthoDB" id="9803892at2"/>
<gene>
    <name evidence="8" type="ORF">THSYN_05895</name>
</gene>
<evidence type="ECO:0000256" key="4">
    <source>
        <dbReference type="ARBA" id="ARBA00017099"/>
    </source>
</evidence>
<dbReference type="Gene3D" id="3.40.50.720">
    <property type="entry name" value="NAD(P)-binding Rossmann-like Domain"/>
    <property type="match status" value="1"/>
</dbReference>
<evidence type="ECO:0000259" key="7">
    <source>
        <dbReference type="Pfam" id="PF04321"/>
    </source>
</evidence>
<comment type="cofactor">
    <cofactor evidence="6">
        <name>Mg(2+)</name>
        <dbReference type="ChEBI" id="CHEBI:18420"/>
    </cofactor>
    <text evidence="6">Binds 1 Mg(2+) ion per monomer.</text>
</comment>
<dbReference type="NCBIfam" id="TIGR01214">
    <property type="entry name" value="rmlD"/>
    <property type="match status" value="1"/>
</dbReference>
<dbReference type="GO" id="GO:0019305">
    <property type="term" value="P:dTDP-rhamnose biosynthetic process"/>
    <property type="evidence" value="ECO:0007669"/>
    <property type="project" value="UniProtKB-UniPathway"/>
</dbReference>
<feature type="domain" description="RmlD-like substrate binding" evidence="7">
    <location>
        <begin position="18"/>
        <end position="306"/>
    </location>
</feature>
<evidence type="ECO:0000256" key="1">
    <source>
        <dbReference type="ARBA" id="ARBA00004781"/>
    </source>
</evidence>
<evidence type="ECO:0000256" key="3">
    <source>
        <dbReference type="ARBA" id="ARBA00012929"/>
    </source>
</evidence>
<dbReference type="KEGG" id="tsy:THSYN_05895"/>
<dbReference type="Gene3D" id="3.90.25.10">
    <property type="entry name" value="UDP-galactose 4-epimerase, domain 1"/>
    <property type="match status" value="1"/>
</dbReference>
<dbReference type="GO" id="GO:0008831">
    <property type="term" value="F:dTDP-4-dehydrorhamnose reductase activity"/>
    <property type="evidence" value="ECO:0007669"/>
    <property type="project" value="UniProtKB-EC"/>
</dbReference>
<evidence type="ECO:0000313" key="8">
    <source>
        <dbReference type="EMBL" id="AUB80527.1"/>
    </source>
</evidence>
<comment type="catalytic activity">
    <reaction evidence="5 6">
        <text>dTDP-beta-L-rhamnose + NADP(+) = dTDP-4-dehydro-beta-L-rhamnose + NADPH + H(+)</text>
        <dbReference type="Rhea" id="RHEA:21796"/>
        <dbReference type="ChEBI" id="CHEBI:15378"/>
        <dbReference type="ChEBI" id="CHEBI:57510"/>
        <dbReference type="ChEBI" id="CHEBI:57783"/>
        <dbReference type="ChEBI" id="CHEBI:58349"/>
        <dbReference type="ChEBI" id="CHEBI:62830"/>
        <dbReference type="EC" id="1.1.1.133"/>
    </reaction>
</comment>
<accession>A0A2K8U4P8</accession>
<keyword evidence="6" id="KW-0560">Oxidoreductase</keyword>
<comment type="similarity">
    <text evidence="2 6">Belongs to the dTDP-4-dehydrorhamnose reductase family.</text>
</comment>
<sequence>MTPQQPAAPVKTSGQRPRILLIGANGQVGWELRRTLAGLGEVIAASIEGGYGPIIDLLDHGLLARLVAEARPDAVVNAAAYTAVDKAETDRDVARRINADAVGELGRLLAERGIPIIHYSTDFVFPGTGKRPYTEEDVAAPLNVYGETKLGGELALLDSGAPSLIFRTSWVYGARGANFLLTMLRLLREKDELRIVDDQVGSPTWSRMLAELTALVLYRVLRGDLDLKQVGGLYHLTGSGEVSWFGFAQAILERAELNCRLIPIPSTDYPAPARRPAYSVLDNRKFQETFGLHMPDWRVSLDQCLELIPC</sequence>
<dbReference type="GO" id="GO:0009243">
    <property type="term" value="P:O antigen biosynthetic process"/>
    <property type="evidence" value="ECO:0007669"/>
    <property type="project" value="UniProtKB-UniPathway"/>
</dbReference>
<dbReference type="InterPro" id="IPR036291">
    <property type="entry name" value="NAD(P)-bd_dom_sf"/>
</dbReference>
<comment type="function">
    <text evidence="6">Catalyzes the reduction of dTDP-6-deoxy-L-lyxo-4-hexulose to yield dTDP-L-rhamnose.</text>
</comment>
<name>A0A2K8U4P8_9GAMM</name>
<dbReference type="PANTHER" id="PTHR10491:SF4">
    <property type="entry name" value="METHIONINE ADENOSYLTRANSFERASE 2 SUBUNIT BETA"/>
    <property type="match status" value="1"/>
</dbReference>
<dbReference type="UniPathway" id="UPA00124"/>
<dbReference type="InterPro" id="IPR029903">
    <property type="entry name" value="RmlD-like-bd"/>
</dbReference>
<dbReference type="EMBL" id="CP020370">
    <property type="protein sequence ID" value="AUB80527.1"/>
    <property type="molecule type" value="Genomic_DNA"/>
</dbReference>
<dbReference type="InterPro" id="IPR005913">
    <property type="entry name" value="dTDP_dehydrorham_reduct"/>
</dbReference>
<dbReference type="UniPathway" id="UPA00281"/>
<dbReference type="AlphaFoldDB" id="A0A2K8U4P8"/>
<comment type="pathway">
    <text evidence="1 6">Carbohydrate biosynthesis; dTDP-L-rhamnose biosynthesis.</text>
</comment>
<organism evidence="8 9">
    <name type="scientific">Candidatus Thiodictyon syntrophicum</name>
    <dbReference type="NCBI Taxonomy" id="1166950"/>
    <lineage>
        <taxon>Bacteria</taxon>
        <taxon>Pseudomonadati</taxon>
        <taxon>Pseudomonadota</taxon>
        <taxon>Gammaproteobacteria</taxon>
        <taxon>Chromatiales</taxon>
        <taxon>Chromatiaceae</taxon>
        <taxon>Thiodictyon</taxon>
    </lineage>
</organism>
<protein>
    <recommendedName>
        <fullName evidence="4 6">dTDP-4-dehydrorhamnose reductase</fullName>
        <ecNumber evidence="3 6">1.1.1.133</ecNumber>
    </recommendedName>
</protein>
<dbReference type="EC" id="1.1.1.133" evidence="3 6"/>
<reference evidence="8 9" key="1">
    <citation type="submission" date="2017-03" db="EMBL/GenBank/DDBJ databases">
        <title>Complete genome sequence of Candidatus 'Thiodictyon syntrophicum' sp. nov. strain Cad16T, a photolithoautotroph purple sulfur bacterium isolated from an alpine meromictic lake.</title>
        <authorList>
            <person name="Luedin S.M."/>
            <person name="Pothier J.F."/>
            <person name="Danza F."/>
            <person name="Storelli N."/>
            <person name="Wittwer M."/>
            <person name="Tonolla M."/>
        </authorList>
    </citation>
    <scope>NUCLEOTIDE SEQUENCE [LARGE SCALE GENOMIC DNA]</scope>
    <source>
        <strain evidence="8 9">Cad16T</strain>
    </source>
</reference>
<dbReference type="Proteomes" id="UP000232638">
    <property type="component" value="Chromosome"/>
</dbReference>
<evidence type="ECO:0000256" key="5">
    <source>
        <dbReference type="ARBA" id="ARBA00048200"/>
    </source>
</evidence>
<evidence type="ECO:0000256" key="2">
    <source>
        <dbReference type="ARBA" id="ARBA00010944"/>
    </source>
</evidence>
<dbReference type="PANTHER" id="PTHR10491">
    <property type="entry name" value="DTDP-4-DEHYDRORHAMNOSE REDUCTASE"/>
    <property type="match status" value="1"/>
</dbReference>
<dbReference type="Pfam" id="PF04321">
    <property type="entry name" value="RmlD_sub_bind"/>
    <property type="match status" value="1"/>
</dbReference>
<dbReference type="RefSeq" id="WP_100918324.1">
    <property type="nucleotide sequence ID" value="NZ_CP020370.1"/>
</dbReference>
<keyword evidence="9" id="KW-1185">Reference proteome</keyword>
<dbReference type="GO" id="GO:0005829">
    <property type="term" value="C:cytosol"/>
    <property type="evidence" value="ECO:0007669"/>
    <property type="project" value="TreeGrafter"/>
</dbReference>
<dbReference type="CDD" id="cd05254">
    <property type="entry name" value="dTDP_HR_like_SDR_e"/>
    <property type="match status" value="1"/>
</dbReference>
<evidence type="ECO:0000313" key="9">
    <source>
        <dbReference type="Proteomes" id="UP000232638"/>
    </source>
</evidence>
<dbReference type="SUPFAM" id="SSF51735">
    <property type="entry name" value="NAD(P)-binding Rossmann-fold domains"/>
    <property type="match status" value="1"/>
</dbReference>
<evidence type="ECO:0000256" key="6">
    <source>
        <dbReference type="RuleBase" id="RU364082"/>
    </source>
</evidence>